<comment type="caution">
    <text evidence="1">The sequence shown here is derived from an EMBL/GenBank/DDBJ whole genome shotgun (WGS) entry which is preliminary data.</text>
</comment>
<keyword evidence="2" id="KW-1185">Reference proteome</keyword>
<dbReference type="AlphaFoldDB" id="A0A926ZYI6"/>
<protein>
    <submittedName>
        <fullName evidence="1">Uncharacterized protein</fullName>
    </submittedName>
</protein>
<dbReference type="Proteomes" id="UP000662185">
    <property type="component" value="Unassembled WGS sequence"/>
</dbReference>
<evidence type="ECO:0000313" key="1">
    <source>
        <dbReference type="EMBL" id="MBD2292642.1"/>
    </source>
</evidence>
<dbReference type="EMBL" id="JACJQU010000002">
    <property type="protein sequence ID" value="MBD2292642.1"/>
    <property type="molecule type" value="Genomic_DNA"/>
</dbReference>
<proteinExistence type="predicted"/>
<organism evidence="1 2">
    <name type="scientific">Anabaena sphaerica FACHB-251</name>
    <dbReference type="NCBI Taxonomy" id="2692883"/>
    <lineage>
        <taxon>Bacteria</taxon>
        <taxon>Bacillati</taxon>
        <taxon>Cyanobacteriota</taxon>
        <taxon>Cyanophyceae</taxon>
        <taxon>Nostocales</taxon>
        <taxon>Nostocaceae</taxon>
        <taxon>Anabaena</taxon>
    </lineage>
</organism>
<gene>
    <name evidence="1" type="ORF">H6G06_03870</name>
</gene>
<sequence length="283" mass="31729">MFPASVNRPIDDHLKNIVTKIETENPSLSVFAARQFRYSLCQNTVELTIKEPRQLNVLEEFIIRAGIEFETPPTADELASILGLDSVFVHSTISTLQSLQTLAVKSPITVTAEGRLFYERGTVPQPPYAVQIFAITDSLNEQLSFQSESLNDVIVNLPDLATFLNIEQKINQLSSLKLAEIQQFIQDASLKFHIPEEGKIVTAFKVIPPSKLFWKTISLFVIFDVIEDKLNIQIRSGKRILETASTRVSSLLNEGKISLQSLCDLSNEIINSAREAILKQRNS</sequence>
<accession>A0A926ZYI6</accession>
<name>A0A926ZYI6_9NOST</name>
<reference evidence="2" key="1">
    <citation type="journal article" date="2020" name="ISME J.">
        <title>Comparative genomics reveals insights into cyanobacterial evolution and habitat adaptation.</title>
        <authorList>
            <person name="Chen M.Y."/>
            <person name="Teng W.K."/>
            <person name="Zhao L."/>
            <person name="Hu C.X."/>
            <person name="Zhou Y.K."/>
            <person name="Han B.P."/>
            <person name="Song L.R."/>
            <person name="Shu W.S."/>
        </authorList>
    </citation>
    <scope>NUCLEOTIDE SEQUENCE [LARGE SCALE GENOMIC DNA]</scope>
    <source>
        <strain evidence="2">FACHB-251</strain>
    </source>
</reference>
<evidence type="ECO:0000313" key="2">
    <source>
        <dbReference type="Proteomes" id="UP000662185"/>
    </source>
</evidence>